<sequence length="276" mass="29119">MALAFALQLDVVDGSLAGARLFGQEAIEEPIEPGQPLLDEDGNAILDDEGNPRTDGTDLPFNGDTLLESVVFTAQAFVSGAAYWIGILLALFATGGLIASLTERGTADVVLTKPLSRSSVLGGRLLAVMVVMLALLTYLFGAVWLVMSIKTGIWSPRFLLAIPVVFGMFAVVYSVVTLVGVWSGSAPLSLIVTLGLGFVTLVLAVPELPTQINRTWRPIVVGAYHLLPKFGNVGTTMVPQLATGGDVGPLYPLLSSLAFGAACYGLAFVLFSRKDY</sequence>
<feature type="transmembrane region" description="Helical" evidence="1">
    <location>
        <begin position="158"/>
        <end position="182"/>
    </location>
</feature>
<feature type="transmembrane region" description="Helical" evidence="1">
    <location>
        <begin position="250"/>
        <end position="271"/>
    </location>
</feature>
<keyword evidence="1" id="KW-0472">Membrane</keyword>
<accession>A0A271J689</accession>
<evidence type="ECO:0000256" key="1">
    <source>
        <dbReference type="SAM" id="Phobius"/>
    </source>
</evidence>
<keyword evidence="1" id="KW-0812">Transmembrane</keyword>
<organism evidence="2 3">
    <name type="scientific">Rubrivirga marina</name>
    <dbReference type="NCBI Taxonomy" id="1196024"/>
    <lineage>
        <taxon>Bacteria</taxon>
        <taxon>Pseudomonadati</taxon>
        <taxon>Rhodothermota</taxon>
        <taxon>Rhodothermia</taxon>
        <taxon>Rhodothermales</taxon>
        <taxon>Rubricoccaceae</taxon>
        <taxon>Rubrivirga</taxon>
    </lineage>
</organism>
<evidence type="ECO:0008006" key="4">
    <source>
        <dbReference type="Google" id="ProtNLM"/>
    </source>
</evidence>
<dbReference type="Proteomes" id="UP000216339">
    <property type="component" value="Unassembled WGS sequence"/>
</dbReference>
<proteinExistence type="predicted"/>
<dbReference type="GO" id="GO:0005886">
    <property type="term" value="C:plasma membrane"/>
    <property type="evidence" value="ECO:0007669"/>
    <property type="project" value="UniProtKB-SubCell"/>
</dbReference>
<gene>
    <name evidence="2" type="ORF">BSZ37_12420</name>
</gene>
<evidence type="ECO:0000313" key="3">
    <source>
        <dbReference type="Proteomes" id="UP000216339"/>
    </source>
</evidence>
<keyword evidence="1" id="KW-1133">Transmembrane helix</keyword>
<reference evidence="2 3" key="1">
    <citation type="submission" date="2016-11" db="EMBL/GenBank/DDBJ databases">
        <title>Study of marine rhodopsin-containing bacteria.</title>
        <authorList>
            <person name="Yoshizawa S."/>
            <person name="Kumagai Y."/>
            <person name="Kogure K."/>
        </authorList>
    </citation>
    <scope>NUCLEOTIDE SEQUENCE [LARGE SCALE GENOMIC DNA]</scope>
    <source>
        <strain evidence="2 3">SAORIC-28</strain>
    </source>
</reference>
<evidence type="ECO:0000313" key="2">
    <source>
        <dbReference type="EMBL" id="PAP78767.1"/>
    </source>
</evidence>
<name>A0A271J689_9BACT</name>
<feature type="transmembrane region" description="Helical" evidence="1">
    <location>
        <begin position="188"/>
        <end position="206"/>
    </location>
</feature>
<protein>
    <recommendedName>
        <fullName evidence="4">ABC-2 type transporter domain-containing protein</fullName>
    </recommendedName>
</protein>
<feature type="transmembrane region" description="Helical" evidence="1">
    <location>
        <begin position="81"/>
        <end position="101"/>
    </location>
</feature>
<feature type="transmembrane region" description="Helical" evidence="1">
    <location>
        <begin position="218"/>
        <end position="238"/>
    </location>
</feature>
<dbReference type="AlphaFoldDB" id="A0A271J689"/>
<comment type="caution">
    <text evidence="2">The sequence shown here is derived from an EMBL/GenBank/DDBJ whole genome shotgun (WGS) entry which is preliminary data.</text>
</comment>
<feature type="transmembrane region" description="Helical" evidence="1">
    <location>
        <begin position="121"/>
        <end position="146"/>
    </location>
</feature>
<dbReference type="GO" id="GO:0140359">
    <property type="term" value="F:ABC-type transporter activity"/>
    <property type="evidence" value="ECO:0007669"/>
    <property type="project" value="InterPro"/>
</dbReference>
<keyword evidence="3" id="KW-1185">Reference proteome</keyword>
<dbReference type="EMBL" id="MQWD01000001">
    <property type="protein sequence ID" value="PAP78767.1"/>
    <property type="molecule type" value="Genomic_DNA"/>
</dbReference>